<feature type="domain" description="DC1" evidence="2">
    <location>
        <begin position="168"/>
        <end position="221"/>
    </location>
</feature>
<dbReference type="PANTHER" id="PTHR32410:SF216">
    <property type="entry name" value="PHORBOL-ESTER_DAG-TYPE DOMAIN-CONTAINING PROTEIN"/>
    <property type="match status" value="1"/>
</dbReference>
<comment type="caution">
    <text evidence="4">The sequence shown here is derived from an EMBL/GenBank/DDBJ whole genome shotgun (WGS) entry which is preliminary data.</text>
</comment>
<dbReference type="PANTHER" id="PTHR32410">
    <property type="entry name" value="CYSTEINE/HISTIDINE-RICH C1 DOMAIN FAMILY PROTEIN"/>
    <property type="match status" value="1"/>
</dbReference>
<protein>
    <recommendedName>
        <fullName evidence="6">Phorbol-ester/DAG-type domain-containing protein</fullName>
    </recommendedName>
</protein>
<dbReference type="OrthoDB" id="1884766at2759"/>
<evidence type="ECO:0008006" key="6">
    <source>
        <dbReference type="Google" id="ProtNLM"/>
    </source>
</evidence>
<evidence type="ECO:0000259" key="2">
    <source>
        <dbReference type="Pfam" id="PF03107"/>
    </source>
</evidence>
<reference evidence="4 5" key="1">
    <citation type="submission" date="2019-05" db="EMBL/GenBank/DDBJ databases">
        <title>Mikania micrantha, genome provides insights into the molecular mechanism of rapid growth.</title>
        <authorList>
            <person name="Liu B."/>
        </authorList>
    </citation>
    <scope>NUCLEOTIDE SEQUENCE [LARGE SCALE GENOMIC DNA]</scope>
    <source>
        <strain evidence="4">NLD-2019</strain>
        <tissue evidence="4">Leaf</tissue>
    </source>
</reference>
<evidence type="ECO:0000259" key="3">
    <source>
        <dbReference type="Pfam" id="PF17921"/>
    </source>
</evidence>
<dbReference type="InterPro" id="IPR046349">
    <property type="entry name" value="C1-like_sf"/>
</dbReference>
<dbReference type="InterPro" id="IPR004146">
    <property type="entry name" value="DC1"/>
</dbReference>
<keyword evidence="1" id="KW-0677">Repeat</keyword>
<proteinExistence type="predicted"/>
<accession>A0A5N6NHI0</accession>
<dbReference type="Gene3D" id="1.10.340.70">
    <property type="match status" value="1"/>
</dbReference>
<dbReference type="InterPro" id="IPR053192">
    <property type="entry name" value="Vacuole_Formation_Reg"/>
</dbReference>
<dbReference type="SUPFAM" id="SSF57889">
    <property type="entry name" value="Cysteine-rich domain"/>
    <property type="match status" value="5"/>
</dbReference>
<gene>
    <name evidence="4" type="ORF">E3N88_23989</name>
</gene>
<sequence>MCNEEIYWFHLCYYSCKDCNYSLHKFCAQLPKTKQDDPLHPGHDLTLSKEYQKFSDPDLRLKVGVDTEWLCDIYFIKRSNFNNYHCDICDFDIDIICATLSEQKMDHPSHPHQLQRYLNRMITLCYACGDEHSGTFFHCTTCFLFMIHLNCCLLPVKLLIQQFTNGSFSHSHMLTLSFSFPFIERKAKLFPVCRVCNEGFVSNRWLYRCDRCRYYAHVSCATSRKEAFMSYLTYAGPGKTYKNFKDDDHPNLIRCPFPDESFNLLMHHFINKGKLPIKGKIDENMFSHEHPLVLFDTQESLLNKSVSLHDSIKKVQLLCDGCVRPITDIPFYKCSQHSCDFILHEWCTRLPSKIQDHHDHPEHTLFLLQKAPTDFLGLFSCKICLLPSNGFAYGCKQCEYLVDVNCGFLPDAMTHEAHPNHLLQRFKTSADDLRTGCKACFIFSGDIIGYYCPPCDYFLHNFCALLLPGTIRHKYDKHPLSLRYHPAENHASEYFCDISQQHSLAQDNLKNEMSCGAEILLETKDDGLMYYLNRLWIPNRDDLRMMIMDEAHKSRYSIHPSADKMYQDLRALYWWPGMKKDIAEYVSKCLNCAKVKAEHQRPSRLLIQPEIPM</sequence>
<evidence type="ECO:0000313" key="4">
    <source>
        <dbReference type="EMBL" id="KAD4586388.1"/>
    </source>
</evidence>
<evidence type="ECO:0000256" key="1">
    <source>
        <dbReference type="ARBA" id="ARBA00022737"/>
    </source>
</evidence>
<organism evidence="4 5">
    <name type="scientific">Mikania micrantha</name>
    <name type="common">bitter vine</name>
    <dbReference type="NCBI Taxonomy" id="192012"/>
    <lineage>
        <taxon>Eukaryota</taxon>
        <taxon>Viridiplantae</taxon>
        <taxon>Streptophyta</taxon>
        <taxon>Embryophyta</taxon>
        <taxon>Tracheophyta</taxon>
        <taxon>Spermatophyta</taxon>
        <taxon>Magnoliopsida</taxon>
        <taxon>eudicotyledons</taxon>
        <taxon>Gunneridae</taxon>
        <taxon>Pentapetalae</taxon>
        <taxon>asterids</taxon>
        <taxon>campanulids</taxon>
        <taxon>Asterales</taxon>
        <taxon>Asteraceae</taxon>
        <taxon>Asteroideae</taxon>
        <taxon>Heliantheae alliance</taxon>
        <taxon>Eupatorieae</taxon>
        <taxon>Mikania</taxon>
    </lineage>
</organism>
<feature type="domain" description="DC1" evidence="2">
    <location>
        <begin position="360"/>
        <end position="406"/>
    </location>
</feature>
<dbReference type="EMBL" id="SZYD01000012">
    <property type="protein sequence ID" value="KAD4586388.1"/>
    <property type="molecule type" value="Genomic_DNA"/>
</dbReference>
<dbReference type="Pfam" id="PF03107">
    <property type="entry name" value="C1_2"/>
    <property type="match status" value="3"/>
</dbReference>
<keyword evidence="5" id="KW-1185">Reference proteome</keyword>
<feature type="domain" description="Integrase zinc-binding" evidence="3">
    <location>
        <begin position="541"/>
        <end position="597"/>
    </location>
</feature>
<name>A0A5N6NHI0_9ASTR</name>
<dbReference type="Pfam" id="PF17921">
    <property type="entry name" value="Integrase_H2C2"/>
    <property type="match status" value="1"/>
</dbReference>
<dbReference type="Proteomes" id="UP000326396">
    <property type="component" value="Linkage Group LG2"/>
</dbReference>
<feature type="domain" description="DC1" evidence="2">
    <location>
        <begin position="286"/>
        <end position="347"/>
    </location>
</feature>
<dbReference type="AlphaFoldDB" id="A0A5N6NHI0"/>
<dbReference type="InterPro" id="IPR041588">
    <property type="entry name" value="Integrase_H2C2"/>
</dbReference>
<evidence type="ECO:0000313" key="5">
    <source>
        <dbReference type="Proteomes" id="UP000326396"/>
    </source>
</evidence>